<evidence type="ECO:0000256" key="3">
    <source>
        <dbReference type="ARBA" id="ARBA00022676"/>
    </source>
</evidence>
<accession>A0A2M8L917</accession>
<keyword evidence="7 8" id="KW-0472">Membrane</keyword>
<feature type="transmembrane region" description="Helical" evidence="8">
    <location>
        <begin position="116"/>
        <end position="135"/>
    </location>
</feature>
<feature type="transmembrane region" description="Helical" evidence="8">
    <location>
        <begin position="259"/>
        <end position="278"/>
    </location>
</feature>
<dbReference type="GO" id="GO:0005886">
    <property type="term" value="C:plasma membrane"/>
    <property type="evidence" value="ECO:0007669"/>
    <property type="project" value="UniProtKB-SubCell"/>
</dbReference>
<evidence type="ECO:0008006" key="11">
    <source>
        <dbReference type="Google" id="ProtNLM"/>
    </source>
</evidence>
<dbReference type="PANTHER" id="PTHR33908">
    <property type="entry name" value="MANNOSYLTRANSFERASE YKCB-RELATED"/>
    <property type="match status" value="1"/>
</dbReference>
<proteinExistence type="predicted"/>
<feature type="transmembrane region" description="Helical" evidence="8">
    <location>
        <begin position="321"/>
        <end position="341"/>
    </location>
</feature>
<evidence type="ECO:0000256" key="7">
    <source>
        <dbReference type="ARBA" id="ARBA00023136"/>
    </source>
</evidence>
<feature type="transmembrane region" description="Helical" evidence="8">
    <location>
        <begin position="89"/>
        <end position="110"/>
    </location>
</feature>
<dbReference type="GO" id="GO:0009103">
    <property type="term" value="P:lipopolysaccharide biosynthetic process"/>
    <property type="evidence" value="ECO:0007669"/>
    <property type="project" value="UniProtKB-ARBA"/>
</dbReference>
<dbReference type="Proteomes" id="UP000230603">
    <property type="component" value="Unassembled WGS sequence"/>
</dbReference>
<evidence type="ECO:0000256" key="4">
    <source>
        <dbReference type="ARBA" id="ARBA00022679"/>
    </source>
</evidence>
<comment type="subcellular location">
    <subcellularLocation>
        <location evidence="1">Cell membrane</location>
        <topology evidence="1">Multi-pass membrane protein</topology>
    </subcellularLocation>
</comment>
<organism evidence="9 10">
    <name type="scientific">Candidatus Tagabacteria bacterium CG10_big_fil_rev_8_21_14_0_10_40_13</name>
    <dbReference type="NCBI Taxonomy" id="1975022"/>
    <lineage>
        <taxon>Bacteria</taxon>
        <taxon>Candidatus Tagaibacteriota</taxon>
    </lineage>
</organism>
<gene>
    <name evidence="9" type="ORF">COV00_01615</name>
</gene>
<keyword evidence="6 8" id="KW-1133">Transmembrane helix</keyword>
<dbReference type="PANTHER" id="PTHR33908:SF11">
    <property type="entry name" value="MEMBRANE PROTEIN"/>
    <property type="match status" value="1"/>
</dbReference>
<dbReference type="AlphaFoldDB" id="A0A2M8L917"/>
<keyword evidence="3" id="KW-0328">Glycosyltransferase</keyword>
<evidence type="ECO:0000313" key="9">
    <source>
        <dbReference type="EMBL" id="PJE73112.1"/>
    </source>
</evidence>
<feature type="transmembrane region" description="Helical" evidence="8">
    <location>
        <begin position="142"/>
        <end position="158"/>
    </location>
</feature>
<feature type="transmembrane region" description="Helical" evidence="8">
    <location>
        <begin position="348"/>
        <end position="365"/>
    </location>
</feature>
<evidence type="ECO:0000256" key="8">
    <source>
        <dbReference type="SAM" id="Phobius"/>
    </source>
</evidence>
<dbReference type="GO" id="GO:0016763">
    <property type="term" value="F:pentosyltransferase activity"/>
    <property type="evidence" value="ECO:0007669"/>
    <property type="project" value="TreeGrafter"/>
</dbReference>
<feature type="transmembrane region" description="Helical" evidence="8">
    <location>
        <begin position="53"/>
        <end position="77"/>
    </location>
</feature>
<evidence type="ECO:0000313" key="10">
    <source>
        <dbReference type="Proteomes" id="UP000230603"/>
    </source>
</evidence>
<feature type="transmembrane region" description="Helical" evidence="8">
    <location>
        <begin position="164"/>
        <end position="180"/>
    </location>
</feature>
<evidence type="ECO:0000256" key="2">
    <source>
        <dbReference type="ARBA" id="ARBA00022475"/>
    </source>
</evidence>
<sequence length="874" mass="99099">MKGSISGGDWSFPADFNQLKIFLNSLVYSWAHTGSIFGSRQLSPTSAIFLGPVYLFARLGISVPLVIKIFLLLIFALAGSNMNLYLRYLGVKPIAAFITGIIFILTPIFFNYALMGWIFVLLSLALLPLFIYLFLRAIDEENYSYALLSALIFSVAILQSQTLIWYPLSLLSVVVGYCREPKQFWVGLKYFFLVLGVFFVLNLYWLPSLLLLPDKGVTGGELVLGADSIGTSYRLVSSNILKLWGSLYNFQFESSFPKIFWPVSYIIPVLAFSALFFWRRYRRHLSYLIFIFLVLVLVYSLDRSFIAKLPFSNLIRDVSRFIVLSAFALITMVGIALDGLFSWKSKKWLAVLVILILFVNTLPFWTGKLFSGRVIDSDFRFRTKDWPVEYDDLNNKLSNDEMIQRALFLPIGGRVSLTDDQKFNGPFNELVDIYPSFAPVSGLLGISSRGQGAVSELIYQIDQSIGDQNIQQLDFLAETSGINLLVMRRDIQFYDWNQAKTANFELQLRELVKQEKAEVYFDQGSIFAIKLKSSDELVSASSGPAEIKANFGKILSNFFRSNVISKNDFPQIADLPELKNLFGDKVALTFDDQNLSYSKYSSNNPKIYQFFSLENLSEIVPMTKMWLEGRNLDTLLDPGLRANNNQAISQLEKLEKANLIGDYQGKYIVFADNEIENSTIYFQINPSSTCSSIKINDKDFNIDCQPDGTGILKHIDLLKGINIFQTENNLTPLFVLTSSLVVPTTIPDISFKSLSPVKYQISVKEIKDDFVLNFDEGYNEYWQLTNSNGFFASKIVADNDHFVSNGYANGFKIKLMDLEKTGLLKKESDGSYSAEFYLEFLPQRYVVIGSIAATIGFFVIFTLIILKRKNEQTI</sequence>
<evidence type="ECO:0000256" key="5">
    <source>
        <dbReference type="ARBA" id="ARBA00022692"/>
    </source>
</evidence>
<feature type="transmembrane region" description="Helical" evidence="8">
    <location>
        <begin position="845"/>
        <end position="866"/>
    </location>
</feature>
<reference evidence="10" key="1">
    <citation type="submission" date="2017-09" db="EMBL/GenBank/DDBJ databases">
        <title>Depth-based differentiation of microbial function through sediment-hosted aquifers and enrichment of novel symbionts in the deep terrestrial subsurface.</title>
        <authorList>
            <person name="Probst A.J."/>
            <person name="Ladd B."/>
            <person name="Jarett J.K."/>
            <person name="Geller-Mcgrath D.E."/>
            <person name="Sieber C.M.K."/>
            <person name="Emerson J.B."/>
            <person name="Anantharaman K."/>
            <person name="Thomas B.C."/>
            <person name="Malmstrom R."/>
            <person name="Stieglmeier M."/>
            <person name="Klingl A."/>
            <person name="Woyke T."/>
            <person name="Ryan C.M."/>
            <person name="Banfield J.F."/>
        </authorList>
    </citation>
    <scope>NUCLEOTIDE SEQUENCE [LARGE SCALE GENOMIC DNA]</scope>
</reference>
<evidence type="ECO:0000256" key="1">
    <source>
        <dbReference type="ARBA" id="ARBA00004651"/>
    </source>
</evidence>
<evidence type="ECO:0000256" key="6">
    <source>
        <dbReference type="ARBA" id="ARBA00022989"/>
    </source>
</evidence>
<dbReference type="EMBL" id="PFEP01000024">
    <property type="protein sequence ID" value="PJE73112.1"/>
    <property type="molecule type" value="Genomic_DNA"/>
</dbReference>
<comment type="caution">
    <text evidence="9">The sequence shown here is derived from an EMBL/GenBank/DDBJ whole genome shotgun (WGS) entry which is preliminary data.</text>
</comment>
<keyword evidence="4" id="KW-0808">Transferase</keyword>
<dbReference type="InterPro" id="IPR050297">
    <property type="entry name" value="LipidA_mod_glycosyltrf_83"/>
</dbReference>
<feature type="transmembrane region" description="Helical" evidence="8">
    <location>
        <begin position="187"/>
        <end position="206"/>
    </location>
</feature>
<protein>
    <recommendedName>
        <fullName evidence="11">Membrane protein 6-pyruvoyl-tetrahydropterin synthase-related domain-containing protein</fullName>
    </recommendedName>
</protein>
<keyword evidence="5 8" id="KW-0812">Transmembrane</keyword>
<feature type="transmembrane region" description="Helical" evidence="8">
    <location>
        <begin position="285"/>
        <end position="301"/>
    </location>
</feature>
<name>A0A2M8L917_9BACT</name>
<keyword evidence="2" id="KW-1003">Cell membrane</keyword>